<dbReference type="InterPro" id="IPR036884">
    <property type="entry name" value="2Fe-2S-bd_dom_sf"/>
</dbReference>
<dbReference type="Pfam" id="PF01315">
    <property type="entry name" value="Ald_Xan_dh_C"/>
    <property type="match status" value="1"/>
</dbReference>
<dbReference type="InterPro" id="IPR016169">
    <property type="entry name" value="FAD-bd_PCMH_sub2"/>
</dbReference>
<dbReference type="InterPro" id="IPR008274">
    <property type="entry name" value="AldOxase/xan_DH_MoCoBD1"/>
</dbReference>
<comment type="similarity">
    <text evidence="3">Belongs to the xanthine dehydrogenase family.</text>
</comment>
<evidence type="ECO:0000256" key="18">
    <source>
        <dbReference type="PIRSR" id="PIRSR000127-3"/>
    </source>
</evidence>
<evidence type="ECO:0000259" key="19">
    <source>
        <dbReference type="PROSITE" id="PS51085"/>
    </source>
</evidence>
<feature type="binding site" evidence="18">
    <location>
        <position position="47"/>
    </location>
    <ligand>
        <name>[2Fe-2S] cluster</name>
        <dbReference type="ChEBI" id="CHEBI:190135"/>
        <label>1</label>
    </ligand>
</feature>
<dbReference type="Gene3D" id="3.30.390.50">
    <property type="entry name" value="CO dehydrogenase flavoprotein, C-terminal domain"/>
    <property type="match status" value="1"/>
</dbReference>
<keyword evidence="10" id="KW-0560">Oxidoreductase</keyword>
<dbReference type="PIRSF" id="PIRSF000127">
    <property type="entry name" value="Xanthine_DH"/>
    <property type="match status" value="1"/>
</dbReference>
<dbReference type="InterPro" id="IPR002346">
    <property type="entry name" value="Mopterin_DH_FAD-bd"/>
</dbReference>
<evidence type="ECO:0000256" key="15">
    <source>
        <dbReference type="ARBA" id="ARBA00034078"/>
    </source>
</evidence>
<evidence type="ECO:0000256" key="14">
    <source>
        <dbReference type="ARBA" id="ARBA00023140"/>
    </source>
</evidence>
<feature type="binding site" evidence="17">
    <location>
        <begin position="334"/>
        <end position="338"/>
    </location>
    <ligand>
        <name>FAD</name>
        <dbReference type="ChEBI" id="CHEBI:57692"/>
    </ligand>
</feature>
<evidence type="ECO:0000256" key="12">
    <source>
        <dbReference type="ARBA" id="ARBA00023014"/>
    </source>
</evidence>
<dbReference type="InterPro" id="IPR036318">
    <property type="entry name" value="FAD-bd_PCMH-like_sf"/>
</dbReference>
<dbReference type="InterPro" id="IPR005107">
    <property type="entry name" value="CO_DH_flav_C"/>
</dbReference>
<keyword evidence="8 18" id="KW-0479">Metal-binding</keyword>
<gene>
    <name evidence="21" type="ORF">CINC_LOCUS11960</name>
</gene>
<dbReference type="InterPro" id="IPR046867">
    <property type="entry name" value="AldOxase/xan_DH_MoCoBD2"/>
</dbReference>
<evidence type="ECO:0000313" key="21">
    <source>
        <dbReference type="EMBL" id="CAH0625336.1"/>
    </source>
</evidence>
<dbReference type="SUPFAM" id="SSF47741">
    <property type="entry name" value="CO dehydrogenase ISP C-domain like"/>
    <property type="match status" value="1"/>
</dbReference>
<dbReference type="FunFam" id="3.30.365.10:FF:000008">
    <property type="entry name" value="Aldehyde oxidase1"/>
    <property type="match status" value="1"/>
</dbReference>
<dbReference type="Proteomes" id="UP001154114">
    <property type="component" value="Chromosome 7"/>
</dbReference>
<evidence type="ECO:0000256" key="8">
    <source>
        <dbReference type="ARBA" id="ARBA00022723"/>
    </source>
</evidence>
<dbReference type="GO" id="GO:0005777">
    <property type="term" value="C:peroxisome"/>
    <property type="evidence" value="ECO:0007669"/>
    <property type="project" value="UniProtKB-SubCell"/>
</dbReference>
<protein>
    <recommendedName>
        <fullName evidence="23">Aldehyde oxidase</fullName>
    </recommendedName>
</protein>
<feature type="binding site" evidence="18">
    <location>
        <position position="112"/>
    </location>
    <ligand>
        <name>[2Fe-2S] cluster</name>
        <dbReference type="ChEBI" id="CHEBI:190135"/>
        <label>2</label>
    </ligand>
</feature>
<evidence type="ECO:0000256" key="5">
    <source>
        <dbReference type="ARBA" id="ARBA00022505"/>
    </source>
</evidence>
<dbReference type="PANTHER" id="PTHR11908">
    <property type="entry name" value="XANTHINE DEHYDROGENASE"/>
    <property type="match status" value="1"/>
</dbReference>
<keyword evidence="13" id="KW-0520">NAD</keyword>
<feature type="binding site" evidence="18">
    <location>
        <position position="744"/>
    </location>
    <ligand>
        <name>Mo-molybdopterin</name>
        <dbReference type="ChEBI" id="CHEBI:71302"/>
    </ligand>
    <ligandPart>
        <name>Mo</name>
        <dbReference type="ChEBI" id="CHEBI:28685"/>
    </ligandPart>
</feature>
<dbReference type="EMBL" id="LR824010">
    <property type="protein sequence ID" value="CAH0625336.1"/>
    <property type="molecule type" value="Genomic_DNA"/>
</dbReference>
<dbReference type="Pfam" id="PF20256">
    <property type="entry name" value="MoCoBD_2"/>
    <property type="match status" value="1"/>
</dbReference>
<dbReference type="SUPFAM" id="SSF55447">
    <property type="entry name" value="CO dehydrogenase flavoprotein C-terminal domain-like"/>
    <property type="match status" value="1"/>
</dbReference>
<dbReference type="GO" id="GO:0016491">
    <property type="term" value="F:oxidoreductase activity"/>
    <property type="evidence" value="ECO:0007669"/>
    <property type="project" value="UniProtKB-KW"/>
</dbReference>
<feature type="active site" description="Proton acceptor" evidence="16">
    <location>
        <position position="1214"/>
    </location>
</feature>
<comment type="cofactor">
    <cofactor evidence="18">
        <name>Mo-molybdopterin</name>
        <dbReference type="ChEBI" id="CHEBI:71302"/>
    </cofactor>
    <text evidence="18">Binds 1 Mo-molybdopterin (Mo-MPT) cofactor per subunit.</text>
</comment>
<dbReference type="Gene3D" id="3.30.365.10">
    <property type="entry name" value="Aldehyde oxidase/xanthine dehydrogenase, molybdopterin binding domain"/>
    <property type="match status" value="4"/>
</dbReference>
<feature type="domain" description="2Fe-2S ferredoxin-type" evidence="19">
    <location>
        <begin position="2"/>
        <end position="90"/>
    </location>
</feature>
<dbReference type="Pfam" id="PF02738">
    <property type="entry name" value="MoCoBD_1"/>
    <property type="match status" value="1"/>
</dbReference>
<comment type="cofactor">
    <cofactor evidence="15">
        <name>[2Fe-2S] cluster</name>
        <dbReference type="ChEBI" id="CHEBI:190135"/>
    </cofactor>
</comment>
<evidence type="ECO:0000259" key="20">
    <source>
        <dbReference type="PROSITE" id="PS51387"/>
    </source>
</evidence>
<keyword evidence="22" id="KW-1185">Reference proteome</keyword>
<comment type="cofactor">
    <cofactor evidence="1 17">
        <name>FAD</name>
        <dbReference type="ChEBI" id="CHEBI:57692"/>
    </cofactor>
</comment>
<evidence type="ECO:0000256" key="10">
    <source>
        <dbReference type="ARBA" id="ARBA00023002"/>
    </source>
</evidence>
<feature type="binding site" evidence="18">
    <location>
        <position position="50"/>
    </location>
    <ligand>
        <name>[2Fe-2S] cluster</name>
        <dbReference type="ChEBI" id="CHEBI:190135"/>
        <label>1</label>
    </ligand>
</feature>
<evidence type="ECO:0000256" key="4">
    <source>
        <dbReference type="ARBA" id="ARBA00011738"/>
    </source>
</evidence>
<evidence type="ECO:0000256" key="16">
    <source>
        <dbReference type="PIRSR" id="PIRSR000127-1"/>
    </source>
</evidence>
<comment type="subunit">
    <text evidence="4">Homodimer.</text>
</comment>
<dbReference type="InterPro" id="IPR000674">
    <property type="entry name" value="Ald_Oxase/Xan_DH_a/b"/>
</dbReference>
<dbReference type="GO" id="GO:0005506">
    <property type="term" value="F:iron ion binding"/>
    <property type="evidence" value="ECO:0007669"/>
    <property type="project" value="InterPro"/>
</dbReference>
<feature type="domain" description="FAD-binding PCMH-type" evidence="20">
    <location>
        <begin position="219"/>
        <end position="400"/>
    </location>
</feature>
<organism evidence="21 22">
    <name type="scientific">Chrysodeixis includens</name>
    <name type="common">Soybean looper</name>
    <name type="synonym">Pseudoplusia includens</name>
    <dbReference type="NCBI Taxonomy" id="689277"/>
    <lineage>
        <taxon>Eukaryota</taxon>
        <taxon>Metazoa</taxon>
        <taxon>Ecdysozoa</taxon>
        <taxon>Arthropoda</taxon>
        <taxon>Hexapoda</taxon>
        <taxon>Insecta</taxon>
        <taxon>Pterygota</taxon>
        <taxon>Neoptera</taxon>
        <taxon>Endopterygota</taxon>
        <taxon>Lepidoptera</taxon>
        <taxon>Glossata</taxon>
        <taxon>Ditrysia</taxon>
        <taxon>Noctuoidea</taxon>
        <taxon>Noctuidae</taxon>
        <taxon>Plusiinae</taxon>
        <taxon>Chrysodeixis</taxon>
    </lineage>
</organism>
<dbReference type="Gene3D" id="1.10.150.120">
    <property type="entry name" value="[2Fe-2S]-binding domain"/>
    <property type="match status" value="1"/>
</dbReference>
<evidence type="ECO:0000256" key="3">
    <source>
        <dbReference type="ARBA" id="ARBA00006849"/>
    </source>
</evidence>
<dbReference type="InterPro" id="IPR036010">
    <property type="entry name" value="2Fe-2S_ferredoxin-like_sf"/>
</dbReference>
<evidence type="ECO:0000256" key="1">
    <source>
        <dbReference type="ARBA" id="ARBA00001974"/>
    </source>
</evidence>
<dbReference type="SMART" id="SM01008">
    <property type="entry name" value="Ald_Xan_dh_C"/>
    <property type="match status" value="1"/>
</dbReference>
<dbReference type="Pfam" id="PF03450">
    <property type="entry name" value="CO_deh_flav_C"/>
    <property type="match status" value="1"/>
</dbReference>
<keyword evidence="11 18" id="KW-0408">Iron</keyword>
<dbReference type="InterPro" id="IPR002888">
    <property type="entry name" value="2Fe-2S-bd"/>
</dbReference>
<dbReference type="OrthoDB" id="8300278at2759"/>
<feature type="binding site" evidence="17">
    <location>
        <position position="408"/>
    </location>
    <ligand>
        <name>FAD</name>
        <dbReference type="ChEBI" id="CHEBI:57692"/>
    </ligand>
</feature>
<keyword evidence="5 18" id="KW-0500">Molybdenum</keyword>
<evidence type="ECO:0000256" key="17">
    <source>
        <dbReference type="PIRSR" id="PIRSR000127-2"/>
    </source>
</evidence>
<dbReference type="PROSITE" id="PS00197">
    <property type="entry name" value="2FE2S_FER_1"/>
    <property type="match status" value="1"/>
</dbReference>
<sequence length="1272" mass="140401">MSKIEFTVNGKLCSVDGSLSRETSLNAYLRYVLCLPGTKAMCHEGGCGSCIVMVRARRQTSGKYETFSVNSCLVLVFSCHGWDITTVEGVGSRLKGYSDVQKRLVAFNGTQCGYCSPGWVMHLTSLQDKNLTMAELENSFASNTCRCTGFRPILDTIKSFAIDASPELRAQVRDIEEGGAGACGQTCAGCTRRCSLQSGSDASDWSVVEEVQKESSIFLDFGKSKFFKVYEQDEIFDILDKHGQDSYMLIDGNTGKGIVEDFEYPKVLIDISGVSSLKTYTFDQNLVLGANVSLQDCISIFTDAAQNKSGFAYLAEFAKHFDLVAHIPVRTIGSIAGNLMYKRAVPTYQSDVFLLFECVGARVTVRNRRGRTSTMTLTKFLNYDMTGMLMLNVELPPLSNSHIFRSYKIMPRNQNALAIVNAAFLVKVGRRNLVESASIVYGNIDPNFVHATKTEKYLFLKNIYSDNTLQGAIKVLSNELSPVEILGEPSVQSRKKLGLGLFYKFILNICPAGTALSKYATGGDLLTRPVTSSKQDFQTDSSLYPINQPLDKLEGALQCSGEAVYANDIPPMPREVFGAFVLSTVHIGEVDTIDVEGVLAIEGVVALYTEKDIPGVNSFAFPGFQLETEDEEILATKIRFYGQPIAVVVAVTEELAARVAKQVKVTYKNVSTTAPVLTIDEAKKDSNRYVASEFTLEPERKGNNVTKVIKGVYDLEAQYPYFIEPITCVVVPVDNILEVHDSTQWMDLTQACVARSLGISESEVLLKVRRVGGAFGGKVSRNVQAATACALVAKKLNVPCRFIEPLQTSLAIVGRRLPCQCEYEVGVDDDGKIQYLIANIIEDNGSNNNEGILEFTFGSFPNCYKKDTWSVKTGTVTTDTASNSYMRAPGTCEAISSIEHIMQHIAFVVQKDPTSVRIANFREEDNDLEELLNTLKQDANYDRRVKEVEQFNKTNRWMKKAISLNLMAFPIFFYGNYSALVTIYRGDGSVTVTSGGIEMGQGLNTKVAQVCAHELGVPIELVTIVPCKSYVGANNVFSGSSITSESVCYAVIKACESLRERLSPIRSRMAGASWRQVIKTAGDEQVELTSLYMMTDTDKNLRNYTSFGVAITETQLDVLTGRFQIVRTDILEDVGVSINPKLDVGQVEGAYVQGVGYFTCEKLMYDKVTGKMVTNRSLKYHVPLASDIPVEFNVKFRYNYRNPNGVLGSKTCGEMGIALGHGVTHALRQCIMESRKDSGYDPNEWIYIPVPYDTETILKALDVKPEEFLITK</sequence>
<evidence type="ECO:0000256" key="7">
    <source>
        <dbReference type="ARBA" id="ARBA00022714"/>
    </source>
</evidence>
<dbReference type="InterPro" id="IPR012675">
    <property type="entry name" value="Beta-grasp_dom_sf"/>
</dbReference>
<feature type="binding site" evidence="18">
    <location>
        <position position="145"/>
    </location>
    <ligand>
        <name>[2Fe-2S] cluster</name>
        <dbReference type="ChEBI" id="CHEBI:190135"/>
        <label>2</label>
    </ligand>
</feature>
<dbReference type="PANTHER" id="PTHR11908:SF132">
    <property type="entry name" value="ALDEHYDE OXIDASE 1-RELATED"/>
    <property type="match status" value="1"/>
</dbReference>
<dbReference type="GO" id="GO:0051537">
    <property type="term" value="F:2 iron, 2 sulfur cluster binding"/>
    <property type="evidence" value="ECO:0007669"/>
    <property type="project" value="UniProtKB-KW"/>
</dbReference>
<evidence type="ECO:0008006" key="23">
    <source>
        <dbReference type="Google" id="ProtNLM"/>
    </source>
</evidence>
<dbReference type="AlphaFoldDB" id="A0A9P0C1D4"/>
<keyword evidence="12 18" id="KW-0411">Iron-sulfur</keyword>
<evidence type="ECO:0000256" key="2">
    <source>
        <dbReference type="ARBA" id="ARBA00004275"/>
    </source>
</evidence>
<evidence type="ECO:0000256" key="13">
    <source>
        <dbReference type="ARBA" id="ARBA00023027"/>
    </source>
</evidence>
<dbReference type="InterPro" id="IPR001041">
    <property type="entry name" value="2Fe-2S_ferredoxin-type"/>
</dbReference>
<dbReference type="FunFam" id="3.30.390.50:FF:000003">
    <property type="entry name" value="Aldehyde oxidase1"/>
    <property type="match status" value="1"/>
</dbReference>
<dbReference type="GO" id="GO:0071949">
    <property type="term" value="F:FAD binding"/>
    <property type="evidence" value="ECO:0007669"/>
    <property type="project" value="InterPro"/>
</dbReference>
<evidence type="ECO:0000256" key="11">
    <source>
        <dbReference type="ARBA" id="ARBA00023004"/>
    </source>
</evidence>
<proteinExistence type="inferred from homology"/>
<dbReference type="Gene3D" id="3.90.1170.50">
    <property type="entry name" value="Aldehyde oxidase/xanthine dehydrogenase, a/b hammerhead"/>
    <property type="match status" value="1"/>
</dbReference>
<dbReference type="Gene3D" id="3.10.20.30">
    <property type="match status" value="1"/>
</dbReference>
<dbReference type="FunFam" id="3.30.365.10:FF:000001">
    <property type="entry name" value="Xanthine dehydrogenase oxidase"/>
    <property type="match status" value="1"/>
</dbReference>
<name>A0A9P0C1D4_CHRIL</name>
<dbReference type="InterPro" id="IPR036856">
    <property type="entry name" value="Ald_Oxase/Xan_DH_a/b_sf"/>
</dbReference>
<dbReference type="PROSITE" id="PS51387">
    <property type="entry name" value="FAD_PCMH"/>
    <property type="match status" value="1"/>
</dbReference>
<dbReference type="SUPFAM" id="SSF56176">
    <property type="entry name" value="FAD-binding/transporter-associated domain-like"/>
    <property type="match status" value="1"/>
</dbReference>
<dbReference type="SUPFAM" id="SSF54292">
    <property type="entry name" value="2Fe-2S ferredoxin-like"/>
    <property type="match status" value="1"/>
</dbReference>
<keyword evidence="9 17" id="KW-0274">FAD</keyword>
<dbReference type="InterPro" id="IPR006058">
    <property type="entry name" value="2Fe2S_fd_BS"/>
</dbReference>
<dbReference type="FunFam" id="3.10.20.30:FF:000012">
    <property type="entry name" value="Xanthine dehydrogenase/oxidase"/>
    <property type="match status" value="1"/>
</dbReference>
<comment type="subcellular location">
    <subcellularLocation>
        <location evidence="2">Peroxisome</location>
    </subcellularLocation>
</comment>
<dbReference type="Gene3D" id="3.30.465.10">
    <property type="match status" value="1"/>
</dbReference>
<accession>A0A9P0C1D4</accession>
<dbReference type="PROSITE" id="PS51085">
    <property type="entry name" value="2FE2S_FER_2"/>
    <property type="match status" value="1"/>
</dbReference>
<dbReference type="Pfam" id="PF01799">
    <property type="entry name" value="Fer2_2"/>
    <property type="match status" value="1"/>
</dbReference>
<dbReference type="SMART" id="SM01092">
    <property type="entry name" value="CO_deh_flav_C"/>
    <property type="match status" value="1"/>
</dbReference>
<feature type="binding site" evidence="18">
    <location>
        <position position="42"/>
    </location>
    <ligand>
        <name>[2Fe-2S] cluster</name>
        <dbReference type="ChEBI" id="CHEBI:190135"/>
        <label>1</label>
    </ligand>
</feature>
<dbReference type="InterPro" id="IPR037165">
    <property type="entry name" value="AldOxase/xan_DH_Mopterin-bd_sf"/>
</dbReference>
<dbReference type="Pfam" id="PF00941">
    <property type="entry name" value="FAD_binding_5"/>
    <property type="match status" value="1"/>
</dbReference>
<keyword evidence="6" id="KW-0285">Flavoprotein</keyword>
<feature type="binding site" evidence="18">
    <location>
        <position position="775"/>
    </location>
    <ligand>
        <name>Mo-molybdopterin</name>
        <dbReference type="ChEBI" id="CHEBI:71302"/>
    </ligand>
    <ligandPart>
        <name>Mo</name>
        <dbReference type="ChEBI" id="CHEBI:28685"/>
    </ligandPart>
</feature>
<dbReference type="InterPro" id="IPR016166">
    <property type="entry name" value="FAD-bd_PCMH"/>
</dbReference>
<dbReference type="InterPro" id="IPR016208">
    <property type="entry name" value="Ald_Oxase/xanthine_DH-like"/>
</dbReference>
<evidence type="ECO:0000256" key="9">
    <source>
        <dbReference type="ARBA" id="ARBA00022827"/>
    </source>
</evidence>
<feature type="binding site" evidence="18">
    <location>
        <position position="72"/>
    </location>
    <ligand>
        <name>[2Fe-2S] cluster</name>
        <dbReference type="ChEBI" id="CHEBI:190135"/>
        <label>1</label>
    </ligand>
</feature>
<dbReference type="SUPFAM" id="SSF56003">
    <property type="entry name" value="Molybdenum cofactor-binding domain"/>
    <property type="match status" value="1"/>
</dbReference>
<evidence type="ECO:0000313" key="22">
    <source>
        <dbReference type="Proteomes" id="UP001154114"/>
    </source>
</evidence>
<dbReference type="SUPFAM" id="SSF54665">
    <property type="entry name" value="CO dehydrogenase molybdoprotein N-domain-like"/>
    <property type="match status" value="1"/>
</dbReference>
<feature type="binding site" evidence="18">
    <location>
        <position position="147"/>
    </location>
    <ligand>
        <name>[2Fe-2S] cluster</name>
        <dbReference type="ChEBI" id="CHEBI:190135"/>
        <label>2</label>
    </ligand>
</feature>
<feature type="binding site" evidence="18">
    <location>
        <position position="115"/>
    </location>
    <ligand>
        <name>[2Fe-2S] cluster</name>
        <dbReference type="ChEBI" id="CHEBI:190135"/>
        <label>2</label>
    </ligand>
</feature>
<comment type="cofactor">
    <cofactor evidence="18">
        <name>[2Fe-2S] cluster</name>
        <dbReference type="ChEBI" id="CHEBI:190135"/>
    </cofactor>
    <text evidence="18">Binds 2 [2Fe-2S] clusters.</text>
</comment>
<feature type="binding site" evidence="18">
    <location>
        <position position="887"/>
    </location>
    <ligand>
        <name>Mo-molybdopterin</name>
        <dbReference type="ChEBI" id="CHEBI:71302"/>
    </ligand>
    <ligandPart>
        <name>Mo</name>
        <dbReference type="ChEBI" id="CHEBI:28685"/>
    </ligandPart>
</feature>
<evidence type="ECO:0000256" key="6">
    <source>
        <dbReference type="ARBA" id="ARBA00022630"/>
    </source>
</evidence>
<reference evidence="21" key="1">
    <citation type="submission" date="2021-12" db="EMBL/GenBank/DDBJ databases">
        <authorList>
            <person name="King R."/>
        </authorList>
    </citation>
    <scope>NUCLEOTIDE SEQUENCE</scope>
</reference>
<dbReference type="InterPro" id="IPR036683">
    <property type="entry name" value="CO_DH_flav_C_dom_sf"/>
</dbReference>
<keyword evidence="14" id="KW-0576">Peroxisome</keyword>
<keyword evidence="7 18" id="KW-0001">2Fe-2S</keyword>